<sequence>MAIDGPAMASSAARATLITGKQIKDGSIAAKDLSPAARTTLKGNRGPAGPAGPTGAAGAPGPAGADGAPGPVGPACFDRDSAATTGSTFVNVTCVINLSAGQFVTTTVTQTSGGALLLNGFETASLTWIAPLP</sequence>
<keyword evidence="2" id="KW-0176">Collagen</keyword>
<gene>
    <name evidence="2" type="ORF">SAMN05216561_11281</name>
</gene>
<proteinExistence type="predicted"/>
<evidence type="ECO:0000313" key="3">
    <source>
        <dbReference type="Proteomes" id="UP000198649"/>
    </source>
</evidence>
<name>A0A1I3KLD1_9ACTN</name>
<dbReference type="AlphaFoldDB" id="A0A1I3KLD1"/>
<accession>A0A1I3KLD1</accession>
<keyword evidence="3" id="KW-1185">Reference proteome</keyword>
<dbReference type="Pfam" id="PF01391">
    <property type="entry name" value="Collagen"/>
    <property type="match status" value="1"/>
</dbReference>
<dbReference type="EMBL" id="FOQG01000012">
    <property type="protein sequence ID" value="SFI73313.1"/>
    <property type="molecule type" value="Genomic_DNA"/>
</dbReference>
<feature type="compositionally biased region" description="Low complexity" evidence="1">
    <location>
        <begin position="47"/>
        <end position="75"/>
    </location>
</feature>
<reference evidence="2 3" key="1">
    <citation type="submission" date="2016-10" db="EMBL/GenBank/DDBJ databases">
        <authorList>
            <person name="de Groot N.N."/>
        </authorList>
    </citation>
    <scope>NUCLEOTIDE SEQUENCE [LARGE SCALE GENOMIC DNA]</scope>
    <source>
        <strain evidence="2 3">CGMCC 1.11156</strain>
    </source>
</reference>
<dbReference type="Proteomes" id="UP000198649">
    <property type="component" value="Unassembled WGS sequence"/>
</dbReference>
<evidence type="ECO:0000256" key="1">
    <source>
        <dbReference type="SAM" id="MobiDB-lite"/>
    </source>
</evidence>
<evidence type="ECO:0000313" key="2">
    <source>
        <dbReference type="EMBL" id="SFI73313.1"/>
    </source>
</evidence>
<protein>
    <submittedName>
        <fullName evidence="2">Collagen triple helix repeat-containing protein</fullName>
    </submittedName>
</protein>
<dbReference type="RefSeq" id="WP_091114826.1">
    <property type="nucleotide sequence ID" value="NZ_BKAF01000014.1"/>
</dbReference>
<organism evidence="2 3">
    <name type="scientific">Nocardioides psychrotolerans</name>
    <dbReference type="NCBI Taxonomy" id="1005945"/>
    <lineage>
        <taxon>Bacteria</taxon>
        <taxon>Bacillati</taxon>
        <taxon>Actinomycetota</taxon>
        <taxon>Actinomycetes</taxon>
        <taxon>Propionibacteriales</taxon>
        <taxon>Nocardioidaceae</taxon>
        <taxon>Nocardioides</taxon>
    </lineage>
</organism>
<dbReference type="InterPro" id="IPR008160">
    <property type="entry name" value="Collagen"/>
</dbReference>
<feature type="region of interest" description="Disordered" evidence="1">
    <location>
        <begin position="34"/>
        <end position="75"/>
    </location>
</feature>